<dbReference type="EnsemblPlants" id="EMT30899">
    <property type="protein sequence ID" value="EMT30899"/>
    <property type="gene ID" value="F775_25419"/>
</dbReference>
<proteinExistence type="predicted"/>
<evidence type="ECO:0000256" key="1">
    <source>
        <dbReference type="SAM" id="MobiDB-lite"/>
    </source>
</evidence>
<feature type="compositionally biased region" description="Polar residues" evidence="1">
    <location>
        <begin position="63"/>
        <end position="77"/>
    </location>
</feature>
<name>M8C9C2_AEGTA</name>
<organism evidence="2">
    <name type="scientific">Aegilops tauschii</name>
    <name type="common">Tausch's goatgrass</name>
    <name type="synonym">Aegilops squarrosa</name>
    <dbReference type="NCBI Taxonomy" id="37682"/>
    <lineage>
        <taxon>Eukaryota</taxon>
        <taxon>Viridiplantae</taxon>
        <taxon>Streptophyta</taxon>
        <taxon>Embryophyta</taxon>
        <taxon>Tracheophyta</taxon>
        <taxon>Spermatophyta</taxon>
        <taxon>Magnoliopsida</taxon>
        <taxon>Liliopsida</taxon>
        <taxon>Poales</taxon>
        <taxon>Poaceae</taxon>
        <taxon>BOP clade</taxon>
        <taxon>Pooideae</taxon>
        <taxon>Triticodae</taxon>
        <taxon>Triticeae</taxon>
        <taxon>Triticinae</taxon>
        <taxon>Aegilops</taxon>
    </lineage>
</organism>
<reference evidence="2" key="1">
    <citation type="submission" date="2015-06" db="UniProtKB">
        <authorList>
            <consortium name="EnsemblPlants"/>
        </authorList>
    </citation>
    <scope>IDENTIFICATION</scope>
</reference>
<protein>
    <submittedName>
        <fullName evidence="2">Uncharacterized protein</fullName>
    </submittedName>
</protein>
<feature type="region of interest" description="Disordered" evidence="1">
    <location>
        <begin position="57"/>
        <end position="77"/>
    </location>
</feature>
<dbReference type="AlphaFoldDB" id="M8C9C2"/>
<sequence>MCAPGWWRLSAGGEPFPLLHGVEHPSYFSAEIERVQAPLSEEELALPEYEAGNHESWARTSIVGKQSGSPPSTTRRW</sequence>
<evidence type="ECO:0000313" key="2">
    <source>
        <dbReference type="EnsemblPlants" id="EMT30899"/>
    </source>
</evidence>
<accession>M8C9C2</accession>